<evidence type="ECO:0000313" key="4">
    <source>
        <dbReference type="EMBL" id="EQD63417.1"/>
    </source>
</evidence>
<protein>
    <submittedName>
        <fullName evidence="4">Carbon storage regulator</fullName>
    </submittedName>
</protein>
<dbReference type="PANTHER" id="PTHR34984">
    <property type="entry name" value="CARBON STORAGE REGULATOR"/>
    <property type="match status" value="1"/>
</dbReference>
<evidence type="ECO:0000256" key="1">
    <source>
        <dbReference type="ARBA" id="ARBA00022490"/>
    </source>
</evidence>
<dbReference type="EMBL" id="AUZZ01001615">
    <property type="protein sequence ID" value="EQD63417.1"/>
    <property type="molecule type" value="Genomic_DNA"/>
</dbReference>
<feature type="non-terminal residue" evidence="4">
    <location>
        <position position="30"/>
    </location>
</feature>
<organism evidence="4">
    <name type="scientific">mine drainage metagenome</name>
    <dbReference type="NCBI Taxonomy" id="410659"/>
    <lineage>
        <taxon>unclassified sequences</taxon>
        <taxon>metagenomes</taxon>
        <taxon>ecological metagenomes</taxon>
    </lineage>
</organism>
<evidence type="ECO:0000256" key="3">
    <source>
        <dbReference type="ARBA" id="ARBA00022884"/>
    </source>
</evidence>
<name>T1B0R3_9ZZZZ</name>
<comment type="caution">
    <text evidence="4">The sequence shown here is derived from an EMBL/GenBank/DDBJ whole genome shotgun (WGS) entry which is preliminary data.</text>
</comment>
<accession>T1B0R3</accession>
<dbReference type="PANTHER" id="PTHR34984:SF1">
    <property type="entry name" value="CARBON STORAGE REGULATOR"/>
    <property type="match status" value="1"/>
</dbReference>
<dbReference type="InterPro" id="IPR003751">
    <property type="entry name" value="CsrA"/>
</dbReference>
<sequence length="30" mass="3229">MLILTRRVGETVMIGDDVTITVLGVKGNQV</sequence>
<dbReference type="SUPFAM" id="SSF117130">
    <property type="entry name" value="CsrA-like"/>
    <property type="match status" value="1"/>
</dbReference>
<keyword evidence="3" id="KW-0694">RNA-binding</keyword>
<proteinExistence type="predicted"/>
<dbReference type="Gene3D" id="2.60.40.4380">
    <property type="entry name" value="Translational regulator CsrA"/>
    <property type="match status" value="1"/>
</dbReference>
<reference evidence="4" key="2">
    <citation type="journal article" date="2014" name="ISME J.">
        <title>Microbial stratification in low pH oxic and suboxic macroscopic growths along an acid mine drainage.</title>
        <authorList>
            <person name="Mendez-Garcia C."/>
            <person name="Mesa V."/>
            <person name="Sprenger R.R."/>
            <person name="Richter M."/>
            <person name="Diez M.S."/>
            <person name="Solano J."/>
            <person name="Bargiela R."/>
            <person name="Golyshina O.V."/>
            <person name="Manteca A."/>
            <person name="Ramos J.L."/>
            <person name="Gallego J.R."/>
            <person name="Llorente I."/>
            <person name="Martins Dos Santos V.A."/>
            <person name="Jensen O.N."/>
            <person name="Pelaez A.I."/>
            <person name="Sanchez J."/>
            <person name="Ferrer M."/>
        </authorList>
    </citation>
    <scope>NUCLEOTIDE SEQUENCE</scope>
</reference>
<keyword evidence="1" id="KW-0963">Cytoplasm</keyword>
<dbReference type="InterPro" id="IPR036107">
    <property type="entry name" value="CsrA_sf"/>
</dbReference>
<dbReference type="GO" id="GO:0045947">
    <property type="term" value="P:negative regulation of translational initiation"/>
    <property type="evidence" value="ECO:0007669"/>
    <property type="project" value="TreeGrafter"/>
</dbReference>
<dbReference type="GO" id="GO:0006402">
    <property type="term" value="P:mRNA catabolic process"/>
    <property type="evidence" value="ECO:0007669"/>
    <property type="project" value="InterPro"/>
</dbReference>
<dbReference type="AlphaFoldDB" id="T1B0R3"/>
<dbReference type="GO" id="GO:0048027">
    <property type="term" value="F:mRNA 5'-UTR binding"/>
    <property type="evidence" value="ECO:0007669"/>
    <property type="project" value="TreeGrafter"/>
</dbReference>
<gene>
    <name evidence="4" type="ORF">B2A_02358</name>
</gene>
<reference evidence="4" key="1">
    <citation type="submission" date="2013-08" db="EMBL/GenBank/DDBJ databases">
        <authorList>
            <person name="Mendez C."/>
            <person name="Richter M."/>
            <person name="Ferrer M."/>
            <person name="Sanchez J."/>
        </authorList>
    </citation>
    <scope>NUCLEOTIDE SEQUENCE</scope>
</reference>
<dbReference type="GO" id="GO:0006109">
    <property type="term" value="P:regulation of carbohydrate metabolic process"/>
    <property type="evidence" value="ECO:0007669"/>
    <property type="project" value="InterPro"/>
</dbReference>
<keyword evidence="2" id="KW-0810">Translation regulation</keyword>
<dbReference type="Pfam" id="PF02599">
    <property type="entry name" value="CsrA"/>
    <property type="match status" value="1"/>
</dbReference>
<dbReference type="GO" id="GO:0005829">
    <property type="term" value="C:cytosol"/>
    <property type="evidence" value="ECO:0007669"/>
    <property type="project" value="TreeGrafter"/>
</dbReference>
<evidence type="ECO:0000256" key="2">
    <source>
        <dbReference type="ARBA" id="ARBA00022845"/>
    </source>
</evidence>